<keyword evidence="2" id="KW-0378">Hydrolase</keyword>
<evidence type="ECO:0000259" key="4">
    <source>
        <dbReference type="SMART" id="SM00245"/>
    </source>
</evidence>
<evidence type="ECO:0000256" key="3">
    <source>
        <dbReference type="ARBA" id="ARBA00022825"/>
    </source>
</evidence>
<reference evidence="5" key="1">
    <citation type="journal article" date="2012" name="Science">
        <title>Fermentation, hydrogen, and sulfur metabolism in multiple uncultivated bacterial phyla.</title>
        <authorList>
            <person name="Wrighton K.C."/>
            <person name="Thomas B.C."/>
            <person name="Sharon I."/>
            <person name="Miller C.S."/>
            <person name="Castelle C.J."/>
            <person name="VerBerkmoes N.C."/>
            <person name="Wilkins M.J."/>
            <person name="Hettich R.L."/>
            <person name="Lipton M.S."/>
            <person name="Williams K.H."/>
            <person name="Long P.E."/>
            <person name="Banfield J.F."/>
        </authorList>
    </citation>
    <scope>NUCLEOTIDE SEQUENCE [LARGE SCALE GENOMIC DNA]</scope>
</reference>
<name>K1YDZ5_9BACT</name>
<dbReference type="GO" id="GO:0030288">
    <property type="term" value="C:outer membrane-bounded periplasmic space"/>
    <property type="evidence" value="ECO:0007669"/>
    <property type="project" value="TreeGrafter"/>
</dbReference>
<feature type="non-terminal residue" evidence="5">
    <location>
        <position position="230"/>
    </location>
</feature>
<sequence>MTELTTLQDAINKIKGPGGTIVRIHIKRGMEELDFAIIRAKITINYVEYKKLDFWDQYIKITTFGAGVKDAFVQALWAITKDPSNGKIIIDLRNNPGGSLDEVATMLNYFVPKWQSVVHIKYKNTVSEMQSEGQDLIDLTRRKIVILINGGSASASEIMAGTIKDYLGDNIRIVGEKSYGKWSVQSLDTYTDNSSFKYTIAKWFTGKTQIGIDGTGIKPDLEVKFDETLW</sequence>
<dbReference type="GO" id="GO:0008236">
    <property type="term" value="F:serine-type peptidase activity"/>
    <property type="evidence" value="ECO:0007669"/>
    <property type="project" value="UniProtKB-KW"/>
</dbReference>
<dbReference type="SMART" id="SM00245">
    <property type="entry name" value="TSPc"/>
    <property type="match status" value="1"/>
</dbReference>
<gene>
    <name evidence="5" type="ORF">ACD_78C00043G0001</name>
</gene>
<evidence type="ECO:0000256" key="2">
    <source>
        <dbReference type="ARBA" id="ARBA00022801"/>
    </source>
</evidence>
<dbReference type="EMBL" id="AMFJ01034043">
    <property type="protein sequence ID" value="EKD30478.1"/>
    <property type="molecule type" value="Genomic_DNA"/>
</dbReference>
<dbReference type="Gene3D" id="3.30.750.44">
    <property type="match status" value="1"/>
</dbReference>
<dbReference type="GO" id="GO:0004175">
    <property type="term" value="F:endopeptidase activity"/>
    <property type="evidence" value="ECO:0007669"/>
    <property type="project" value="TreeGrafter"/>
</dbReference>
<dbReference type="GO" id="GO:0007165">
    <property type="term" value="P:signal transduction"/>
    <property type="evidence" value="ECO:0007669"/>
    <property type="project" value="TreeGrafter"/>
</dbReference>
<dbReference type="CDD" id="cd07560">
    <property type="entry name" value="Peptidase_S41_CPP"/>
    <property type="match status" value="1"/>
</dbReference>
<dbReference type="InterPro" id="IPR004447">
    <property type="entry name" value="Peptidase_S41A"/>
</dbReference>
<keyword evidence="1" id="KW-0645">Protease</keyword>
<dbReference type="InterPro" id="IPR029045">
    <property type="entry name" value="ClpP/crotonase-like_dom_sf"/>
</dbReference>
<dbReference type="Gene3D" id="2.30.42.10">
    <property type="match status" value="1"/>
</dbReference>
<dbReference type="SUPFAM" id="SSF52096">
    <property type="entry name" value="ClpP/crotonase"/>
    <property type="match status" value="1"/>
</dbReference>
<dbReference type="GO" id="GO:0006508">
    <property type="term" value="P:proteolysis"/>
    <property type="evidence" value="ECO:0007669"/>
    <property type="project" value="UniProtKB-KW"/>
</dbReference>
<dbReference type="PANTHER" id="PTHR32060">
    <property type="entry name" value="TAIL-SPECIFIC PROTEASE"/>
    <property type="match status" value="1"/>
</dbReference>
<protein>
    <recommendedName>
        <fullName evidence="4">Tail specific protease domain-containing protein</fullName>
    </recommendedName>
</protein>
<comment type="caution">
    <text evidence="5">The sequence shown here is derived from an EMBL/GenBank/DDBJ whole genome shotgun (WGS) entry which is preliminary data.</text>
</comment>
<dbReference type="Gene3D" id="3.90.226.10">
    <property type="entry name" value="2-enoyl-CoA Hydratase, Chain A, domain 1"/>
    <property type="match status" value="1"/>
</dbReference>
<feature type="domain" description="Tail specific protease" evidence="4">
    <location>
        <begin position="30"/>
        <end position="224"/>
    </location>
</feature>
<accession>K1YDZ5</accession>
<dbReference type="Pfam" id="PF03572">
    <property type="entry name" value="Peptidase_S41"/>
    <property type="match status" value="1"/>
</dbReference>
<organism evidence="5">
    <name type="scientific">uncultured bacterium</name>
    <name type="common">gcode 4</name>
    <dbReference type="NCBI Taxonomy" id="1234023"/>
    <lineage>
        <taxon>Bacteria</taxon>
        <taxon>environmental samples</taxon>
    </lineage>
</organism>
<dbReference type="InterPro" id="IPR005151">
    <property type="entry name" value="Tail-specific_protease"/>
</dbReference>
<evidence type="ECO:0000256" key="1">
    <source>
        <dbReference type="ARBA" id="ARBA00022670"/>
    </source>
</evidence>
<evidence type="ECO:0000313" key="5">
    <source>
        <dbReference type="EMBL" id="EKD30478.1"/>
    </source>
</evidence>
<keyword evidence="3" id="KW-0720">Serine protease</keyword>
<dbReference type="PANTHER" id="PTHR32060:SF30">
    <property type="entry name" value="CARBOXY-TERMINAL PROCESSING PROTEASE CTPA"/>
    <property type="match status" value="1"/>
</dbReference>
<dbReference type="AlphaFoldDB" id="K1YDZ5"/>
<proteinExistence type="predicted"/>
<dbReference type="InterPro" id="IPR036034">
    <property type="entry name" value="PDZ_sf"/>
</dbReference>